<evidence type="ECO:0000256" key="3">
    <source>
        <dbReference type="ARBA" id="ARBA00022723"/>
    </source>
</evidence>
<dbReference type="Gene3D" id="3.90.550.10">
    <property type="entry name" value="Spore Coat Polysaccharide Biosynthesis Protein SpsA, Chain A"/>
    <property type="match status" value="1"/>
</dbReference>
<evidence type="ECO:0000256" key="1">
    <source>
        <dbReference type="ARBA" id="ARBA00022490"/>
    </source>
</evidence>
<gene>
    <name evidence="9" type="ORF">Pla133_22590</name>
</gene>
<dbReference type="PANTHER" id="PTHR19136">
    <property type="entry name" value="MOLYBDENUM COFACTOR GUANYLYLTRANSFERASE"/>
    <property type="match status" value="1"/>
</dbReference>
<dbReference type="InterPro" id="IPR029044">
    <property type="entry name" value="Nucleotide-diphossugar_trans"/>
</dbReference>
<keyword evidence="5" id="KW-0460">Magnesium</keyword>
<dbReference type="GO" id="GO:0005525">
    <property type="term" value="F:GTP binding"/>
    <property type="evidence" value="ECO:0007669"/>
    <property type="project" value="UniProtKB-KW"/>
</dbReference>
<keyword evidence="7" id="KW-0501">Molybdenum cofactor biosynthesis</keyword>
<sequence length="192" mass="20108">MGTDKARLRWEGSTLLARAVEALRPLCDRVLLASGERARYGDLGLDASEVLDRRASFGPLAGIEAALLAASGEWLVTTPVDMPGTGAAVFGALIDRARSSGADAVTLRSPRGIEPLVAVYRVSVCAPLAQRLLDEGQRRPVALAAALCAVEIDVAEFGEDVQSLLRNVNAPNDLFTPARGRADDDLTTGGAA</sequence>
<evidence type="ECO:0000313" key="10">
    <source>
        <dbReference type="Proteomes" id="UP000316921"/>
    </source>
</evidence>
<evidence type="ECO:0000256" key="4">
    <source>
        <dbReference type="ARBA" id="ARBA00022741"/>
    </source>
</evidence>
<evidence type="ECO:0000256" key="7">
    <source>
        <dbReference type="ARBA" id="ARBA00023150"/>
    </source>
</evidence>
<feature type="domain" description="MobA-like NTP transferase" evidence="8">
    <location>
        <begin position="1"/>
        <end position="141"/>
    </location>
</feature>
<keyword evidence="2" id="KW-0808">Transferase</keyword>
<dbReference type="KEGG" id="pbap:Pla133_22590"/>
<keyword evidence="4" id="KW-0547">Nucleotide-binding</keyword>
<organism evidence="9 10">
    <name type="scientific">Engelhardtia mirabilis</name>
    <dbReference type="NCBI Taxonomy" id="2528011"/>
    <lineage>
        <taxon>Bacteria</taxon>
        <taxon>Pseudomonadati</taxon>
        <taxon>Planctomycetota</taxon>
        <taxon>Planctomycetia</taxon>
        <taxon>Planctomycetia incertae sedis</taxon>
        <taxon>Engelhardtia</taxon>
    </lineage>
</organism>
<keyword evidence="6" id="KW-0342">GTP-binding</keyword>
<dbReference type="Pfam" id="PF12804">
    <property type="entry name" value="NTP_transf_3"/>
    <property type="match status" value="1"/>
</dbReference>
<evidence type="ECO:0000259" key="8">
    <source>
        <dbReference type="Pfam" id="PF12804"/>
    </source>
</evidence>
<dbReference type="PANTHER" id="PTHR19136:SF81">
    <property type="entry name" value="MOLYBDENUM COFACTOR GUANYLYLTRANSFERASE"/>
    <property type="match status" value="1"/>
</dbReference>
<dbReference type="InterPro" id="IPR013482">
    <property type="entry name" value="Molybde_CF_guanTrfase"/>
</dbReference>
<dbReference type="GO" id="GO:0016779">
    <property type="term" value="F:nucleotidyltransferase activity"/>
    <property type="evidence" value="ECO:0007669"/>
    <property type="project" value="TreeGrafter"/>
</dbReference>
<evidence type="ECO:0000256" key="6">
    <source>
        <dbReference type="ARBA" id="ARBA00023134"/>
    </source>
</evidence>
<evidence type="ECO:0000256" key="5">
    <source>
        <dbReference type="ARBA" id="ARBA00022842"/>
    </source>
</evidence>
<reference evidence="9 10" key="1">
    <citation type="submission" date="2019-02" db="EMBL/GenBank/DDBJ databases">
        <title>Deep-cultivation of Planctomycetes and their phenomic and genomic characterization uncovers novel biology.</title>
        <authorList>
            <person name="Wiegand S."/>
            <person name="Jogler M."/>
            <person name="Boedeker C."/>
            <person name="Pinto D."/>
            <person name="Vollmers J."/>
            <person name="Rivas-Marin E."/>
            <person name="Kohn T."/>
            <person name="Peeters S.H."/>
            <person name="Heuer A."/>
            <person name="Rast P."/>
            <person name="Oberbeckmann S."/>
            <person name="Bunk B."/>
            <person name="Jeske O."/>
            <person name="Meyerdierks A."/>
            <person name="Storesund J.E."/>
            <person name="Kallscheuer N."/>
            <person name="Luecker S."/>
            <person name="Lage O.M."/>
            <person name="Pohl T."/>
            <person name="Merkel B.J."/>
            <person name="Hornburger P."/>
            <person name="Mueller R.-W."/>
            <person name="Bruemmer F."/>
            <person name="Labrenz M."/>
            <person name="Spormann A.M."/>
            <person name="Op den Camp H."/>
            <person name="Overmann J."/>
            <person name="Amann R."/>
            <person name="Jetten M.S.M."/>
            <person name="Mascher T."/>
            <person name="Medema M.H."/>
            <person name="Devos D.P."/>
            <person name="Kaster A.-K."/>
            <person name="Ovreas L."/>
            <person name="Rohde M."/>
            <person name="Galperin M.Y."/>
            <person name="Jogler C."/>
        </authorList>
    </citation>
    <scope>NUCLEOTIDE SEQUENCE [LARGE SCALE GENOMIC DNA]</scope>
    <source>
        <strain evidence="9 10">Pla133</strain>
    </source>
</reference>
<dbReference type="Proteomes" id="UP000316921">
    <property type="component" value="Chromosome"/>
</dbReference>
<dbReference type="CDD" id="cd02503">
    <property type="entry name" value="MobA"/>
    <property type="match status" value="1"/>
</dbReference>
<dbReference type="AlphaFoldDB" id="A0A518BJM0"/>
<dbReference type="GO" id="GO:0046872">
    <property type="term" value="F:metal ion binding"/>
    <property type="evidence" value="ECO:0007669"/>
    <property type="project" value="UniProtKB-KW"/>
</dbReference>
<dbReference type="SUPFAM" id="SSF53448">
    <property type="entry name" value="Nucleotide-diphospho-sugar transferases"/>
    <property type="match status" value="1"/>
</dbReference>
<keyword evidence="3" id="KW-0479">Metal-binding</keyword>
<dbReference type="InterPro" id="IPR025877">
    <property type="entry name" value="MobA-like_NTP_Trfase"/>
</dbReference>
<evidence type="ECO:0000313" key="9">
    <source>
        <dbReference type="EMBL" id="QDU67181.1"/>
    </source>
</evidence>
<protein>
    <submittedName>
        <fullName evidence="9">Molybdopterin-guanine dinucleotide biosynthesis protein MobA</fullName>
    </submittedName>
</protein>
<evidence type="ECO:0000256" key="2">
    <source>
        <dbReference type="ARBA" id="ARBA00022679"/>
    </source>
</evidence>
<dbReference type="EMBL" id="CP036287">
    <property type="protein sequence ID" value="QDU67181.1"/>
    <property type="molecule type" value="Genomic_DNA"/>
</dbReference>
<dbReference type="GO" id="GO:0006777">
    <property type="term" value="P:Mo-molybdopterin cofactor biosynthetic process"/>
    <property type="evidence" value="ECO:0007669"/>
    <property type="project" value="UniProtKB-KW"/>
</dbReference>
<proteinExistence type="predicted"/>
<name>A0A518BJM0_9BACT</name>
<keyword evidence="1" id="KW-0963">Cytoplasm</keyword>
<accession>A0A518BJM0</accession>
<keyword evidence="10" id="KW-1185">Reference proteome</keyword>